<sequence length="181" mass="20072">MVGTRNLIVRSLALRHAIKNTVRPLLTNTNLHSRISKSSLFAATLASSSYSSHLSFHHSRSLSSASASPGLILVDSAEEFDKILSKVQDDSLHAIFYFTAVWCGPCKFISPIVGELSKKYPNVATYKIDIDQEAIQDTLSRLQITSVPTLHFFQNGKKTDELIGADVARLNHITEKLFKKD</sequence>
<keyword evidence="2" id="KW-1015">Disulfide bond</keyword>
<accession>A0AAV1B5Z2</accession>
<dbReference type="PRINTS" id="PR00421">
    <property type="entry name" value="THIOREDOXIN"/>
</dbReference>
<keyword evidence="1" id="KW-0813">Transport</keyword>
<evidence type="ECO:0000256" key="3">
    <source>
        <dbReference type="ARBA" id="ARBA00023284"/>
    </source>
</evidence>
<feature type="domain" description="Thioredoxin" evidence="4">
    <location>
        <begin position="62"/>
        <end position="181"/>
    </location>
</feature>
<dbReference type="Pfam" id="PF00085">
    <property type="entry name" value="Thioredoxin"/>
    <property type="match status" value="1"/>
</dbReference>
<name>A0AAV1B5Z2_VICFA</name>
<dbReference type="PANTHER" id="PTHR46115">
    <property type="entry name" value="THIOREDOXIN-LIKE PROTEIN 1"/>
    <property type="match status" value="1"/>
</dbReference>
<dbReference type="Gene3D" id="3.40.30.10">
    <property type="entry name" value="Glutaredoxin"/>
    <property type="match status" value="1"/>
</dbReference>
<dbReference type="Proteomes" id="UP001157006">
    <property type="component" value="Chromosome 6"/>
</dbReference>
<dbReference type="AlphaFoldDB" id="A0AAV1B5Z2"/>
<evidence type="ECO:0000313" key="6">
    <source>
        <dbReference type="Proteomes" id="UP001157006"/>
    </source>
</evidence>
<evidence type="ECO:0000313" key="5">
    <source>
        <dbReference type="EMBL" id="CAI8617736.1"/>
    </source>
</evidence>
<dbReference type="InterPro" id="IPR013766">
    <property type="entry name" value="Thioredoxin_domain"/>
</dbReference>
<proteinExistence type="predicted"/>
<keyword evidence="3" id="KW-0676">Redox-active center</keyword>
<reference evidence="5 6" key="1">
    <citation type="submission" date="2023-01" db="EMBL/GenBank/DDBJ databases">
        <authorList>
            <person name="Kreplak J."/>
        </authorList>
    </citation>
    <scope>NUCLEOTIDE SEQUENCE [LARGE SCALE GENOMIC DNA]</scope>
</reference>
<dbReference type="CDD" id="cd02947">
    <property type="entry name" value="TRX_family"/>
    <property type="match status" value="1"/>
</dbReference>
<gene>
    <name evidence="5" type="ORF">VFH_VI090320</name>
</gene>
<evidence type="ECO:0000256" key="2">
    <source>
        <dbReference type="ARBA" id="ARBA00023157"/>
    </source>
</evidence>
<evidence type="ECO:0000256" key="1">
    <source>
        <dbReference type="ARBA" id="ARBA00022982"/>
    </source>
</evidence>
<dbReference type="InterPro" id="IPR036249">
    <property type="entry name" value="Thioredoxin-like_sf"/>
</dbReference>
<evidence type="ECO:0000259" key="4">
    <source>
        <dbReference type="PROSITE" id="PS51352"/>
    </source>
</evidence>
<dbReference type="FunFam" id="3.40.30.10:FF:000245">
    <property type="entry name" value="Thioredoxin"/>
    <property type="match status" value="1"/>
</dbReference>
<dbReference type="EMBL" id="OX451741">
    <property type="protein sequence ID" value="CAI8617736.1"/>
    <property type="molecule type" value="Genomic_DNA"/>
</dbReference>
<keyword evidence="6" id="KW-1185">Reference proteome</keyword>
<organism evidence="5 6">
    <name type="scientific">Vicia faba</name>
    <name type="common">Broad bean</name>
    <name type="synonym">Faba vulgaris</name>
    <dbReference type="NCBI Taxonomy" id="3906"/>
    <lineage>
        <taxon>Eukaryota</taxon>
        <taxon>Viridiplantae</taxon>
        <taxon>Streptophyta</taxon>
        <taxon>Embryophyta</taxon>
        <taxon>Tracheophyta</taxon>
        <taxon>Spermatophyta</taxon>
        <taxon>Magnoliopsida</taxon>
        <taxon>eudicotyledons</taxon>
        <taxon>Gunneridae</taxon>
        <taxon>Pentapetalae</taxon>
        <taxon>rosids</taxon>
        <taxon>fabids</taxon>
        <taxon>Fabales</taxon>
        <taxon>Fabaceae</taxon>
        <taxon>Papilionoideae</taxon>
        <taxon>50 kb inversion clade</taxon>
        <taxon>NPAAA clade</taxon>
        <taxon>Hologalegina</taxon>
        <taxon>IRL clade</taxon>
        <taxon>Fabeae</taxon>
        <taxon>Vicia</taxon>
    </lineage>
</organism>
<keyword evidence="1" id="KW-0249">Electron transport</keyword>
<dbReference type="PROSITE" id="PS51352">
    <property type="entry name" value="THIOREDOXIN_2"/>
    <property type="match status" value="1"/>
</dbReference>
<dbReference type="SUPFAM" id="SSF52833">
    <property type="entry name" value="Thioredoxin-like"/>
    <property type="match status" value="1"/>
</dbReference>
<protein>
    <recommendedName>
        <fullName evidence="4">Thioredoxin domain-containing protein</fullName>
    </recommendedName>
</protein>